<dbReference type="RefSeq" id="WP_057733367.1">
    <property type="nucleotide sequence ID" value="NZ_AZFS01000046.1"/>
</dbReference>
<dbReference type="EMBL" id="AZFS01000046">
    <property type="protein sequence ID" value="KRL95567.1"/>
    <property type="molecule type" value="Genomic_DNA"/>
</dbReference>
<proteinExistence type="predicted"/>
<accession>A0A0R1UQT5</accession>
<evidence type="ECO:0000313" key="2">
    <source>
        <dbReference type="Proteomes" id="UP000051580"/>
    </source>
</evidence>
<protein>
    <submittedName>
        <fullName evidence="1">Phage related protein</fullName>
    </submittedName>
</protein>
<gene>
    <name evidence="1" type="ORF">FD28_GL002539</name>
</gene>
<dbReference type="Proteomes" id="UP000051580">
    <property type="component" value="Unassembled WGS sequence"/>
</dbReference>
<dbReference type="PATRIC" id="fig|1423753.3.peg.2666"/>
<organism evidence="1 2">
    <name type="scientific">Levilactobacillus hammesii DSM 16381</name>
    <dbReference type="NCBI Taxonomy" id="1423753"/>
    <lineage>
        <taxon>Bacteria</taxon>
        <taxon>Bacillati</taxon>
        <taxon>Bacillota</taxon>
        <taxon>Bacilli</taxon>
        <taxon>Lactobacillales</taxon>
        <taxon>Lactobacillaceae</taxon>
        <taxon>Levilactobacillus</taxon>
    </lineage>
</organism>
<comment type="caution">
    <text evidence="1">The sequence shown here is derived from an EMBL/GenBank/DDBJ whole genome shotgun (WGS) entry which is preliminary data.</text>
</comment>
<keyword evidence="2" id="KW-1185">Reference proteome</keyword>
<reference evidence="1 2" key="1">
    <citation type="journal article" date="2015" name="Genome Announc.">
        <title>Expanding the biotechnology potential of lactobacilli through comparative genomics of 213 strains and associated genera.</title>
        <authorList>
            <person name="Sun Z."/>
            <person name="Harris H.M."/>
            <person name="McCann A."/>
            <person name="Guo C."/>
            <person name="Argimon S."/>
            <person name="Zhang W."/>
            <person name="Yang X."/>
            <person name="Jeffery I.B."/>
            <person name="Cooney J.C."/>
            <person name="Kagawa T.F."/>
            <person name="Liu W."/>
            <person name="Song Y."/>
            <person name="Salvetti E."/>
            <person name="Wrobel A."/>
            <person name="Rasinkangas P."/>
            <person name="Parkhill J."/>
            <person name="Rea M.C."/>
            <person name="O'Sullivan O."/>
            <person name="Ritari J."/>
            <person name="Douillard F.P."/>
            <person name="Paul Ross R."/>
            <person name="Yang R."/>
            <person name="Briner A.E."/>
            <person name="Felis G.E."/>
            <person name="de Vos W.M."/>
            <person name="Barrangou R."/>
            <person name="Klaenhammer T.R."/>
            <person name="Caufield P.W."/>
            <person name="Cui Y."/>
            <person name="Zhang H."/>
            <person name="O'Toole P.W."/>
        </authorList>
    </citation>
    <scope>NUCLEOTIDE SEQUENCE [LARGE SCALE GENOMIC DNA]</scope>
    <source>
        <strain evidence="1 2">DSM 16381</strain>
    </source>
</reference>
<sequence>MKASFKQMGNQLTKLWFDRVTITGVKTVKDGAFTDTVPVVIVENEPAKVIMKGQKASKQTFFGTDAYDAKLLIRNGIKIPAGAEVDVTDVNGQVTHYKRASKGYAGYVSHQEVAMVRDEKATEEVE</sequence>
<dbReference type="AlphaFoldDB" id="A0A0R1UQT5"/>
<evidence type="ECO:0000313" key="1">
    <source>
        <dbReference type="EMBL" id="KRL95567.1"/>
    </source>
</evidence>
<dbReference type="OrthoDB" id="2322746at2"/>
<name>A0A0R1UQT5_9LACO</name>